<dbReference type="RefSeq" id="WP_062096639.1">
    <property type="nucleotide sequence ID" value="NZ_CP014574.1"/>
</dbReference>
<dbReference type="GeneID" id="79885024"/>
<reference evidence="1" key="1">
    <citation type="submission" date="2022-07" db="EMBL/GenBank/DDBJ databases">
        <authorList>
            <person name="Wu T."/>
        </authorList>
    </citation>
    <scope>NUCLEOTIDE SEQUENCE</scope>
    <source>
        <strain evidence="1">SD-1</strain>
    </source>
</reference>
<proteinExistence type="predicted"/>
<gene>
    <name evidence="1" type="ORF">NL394_09435</name>
</gene>
<protein>
    <submittedName>
        <fullName evidence="1">Uncharacterized protein</fullName>
    </submittedName>
</protein>
<name>A0AAX3EMX6_PAEUR</name>
<accession>A0AAX3EMX6</accession>
<evidence type="ECO:0000313" key="1">
    <source>
        <dbReference type="EMBL" id="UYV99394.1"/>
    </source>
</evidence>
<organism evidence="1 2">
    <name type="scientific">Paenarthrobacter ureafaciens</name>
    <dbReference type="NCBI Taxonomy" id="37931"/>
    <lineage>
        <taxon>Bacteria</taxon>
        <taxon>Bacillati</taxon>
        <taxon>Actinomycetota</taxon>
        <taxon>Actinomycetes</taxon>
        <taxon>Micrococcales</taxon>
        <taxon>Micrococcaceae</taxon>
        <taxon>Paenarthrobacter</taxon>
    </lineage>
</organism>
<keyword evidence="2" id="KW-1185">Reference proteome</keyword>
<evidence type="ECO:0000313" key="2">
    <source>
        <dbReference type="Proteomes" id="UP001163293"/>
    </source>
</evidence>
<dbReference type="AlphaFoldDB" id="A0AAX3EMX6"/>
<sequence>MSVISPHGTLQVSTPNHEPLSLTIEGDAPLAVRVEVENTCTCGAGHARHVGSYTDTDFGTR</sequence>
<dbReference type="EMBL" id="CP101185">
    <property type="protein sequence ID" value="UYV99394.1"/>
    <property type="molecule type" value="Genomic_DNA"/>
</dbReference>
<dbReference type="Proteomes" id="UP001163293">
    <property type="component" value="Chromosome"/>
</dbReference>